<reference evidence="2" key="1">
    <citation type="journal article" date="2019" name="Int. J. Syst. Evol. Microbiol.">
        <title>The Global Catalogue of Microorganisms (GCM) 10K type strain sequencing project: providing services to taxonomists for standard genome sequencing and annotation.</title>
        <authorList>
            <consortium name="The Broad Institute Genomics Platform"/>
            <consortium name="The Broad Institute Genome Sequencing Center for Infectious Disease"/>
            <person name="Wu L."/>
            <person name="Ma J."/>
        </authorList>
    </citation>
    <scope>NUCLEOTIDE SEQUENCE [LARGE SCALE GENOMIC DNA]</scope>
    <source>
        <strain evidence="2">JCM 16578</strain>
    </source>
</reference>
<evidence type="ECO:0000313" key="2">
    <source>
        <dbReference type="Proteomes" id="UP001501563"/>
    </source>
</evidence>
<proteinExistence type="predicted"/>
<dbReference type="RefSeq" id="WP_345552683.1">
    <property type="nucleotide sequence ID" value="NZ_BAAAZA010000021.1"/>
</dbReference>
<comment type="caution">
    <text evidence="1">The sequence shown here is derived from an EMBL/GenBank/DDBJ whole genome shotgun (WGS) entry which is preliminary data.</text>
</comment>
<name>A0ABP7KUT5_9ACTN</name>
<gene>
    <name evidence="1" type="ORF">GCM10022207_61780</name>
</gene>
<evidence type="ECO:0000313" key="1">
    <source>
        <dbReference type="EMBL" id="GAA3886113.1"/>
    </source>
</evidence>
<sequence length="163" mass="17259">MGELRERELAIRLARQAVAELAPDELPLFDVTCAAYFADPRKAGRRRGSNDMLGFGVEAAVTVITTGALAASSEVAKIFMAQAAEGAATAVREGAESAVRRLKARLRGRPEPVAAQVTPMTRSQLADVRRVAYERVLAVGIPEDTANLVADAVVGRLSIEAGD</sequence>
<dbReference type="EMBL" id="BAAAZA010000021">
    <property type="protein sequence ID" value="GAA3886113.1"/>
    <property type="molecule type" value="Genomic_DNA"/>
</dbReference>
<organism evidence="1 2">
    <name type="scientific">Streptomyces lannensis</name>
    <dbReference type="NCBI Taxonomy" id="766498"/>
    <lineage>
        <taxon>Bacteria</taxon>
        <taxon>Bacillati</taxon>
        <taxon>Actinomycetota</taxon>
        <taxon>Actinomycetes</taxon>
        <taxon>Kitasatosporales</taxon>
        <taxon>Streptomycetaceae</taxon>
        <taxon>Streptomyces</taxon>
    </lineage>
</organism>
<keyword evidence="2" id="KW-1185">Reference proteome</keyword>
<dbReference type="Proteomes" id="UP001501563">
    <property type="component" value="Unassembled WGS sequence"/>
</dbReference>
<protein>
    <submittedName>
        <fullName evidence="1">Uncharacterized protein</fullName>
    </submittedName>
</protein>
<accession>A0ABP7KUT5</accession>